<dbReference type="AlphaFoldDB" id="A0A833VN71"/>
<keyword evidence="2" id="KW-0472">Membrane</keyword>
<sequence>MSSGEIHECSIHHRRRRPTSSNNNGQSGGGSAGGDGNESWTSIHLNALDGIVSHNSILTGAVFTGLSTSPSSGGSNFCAASNQVQKDVISFSTYALSVFLFSSLVALALKQAIRMGKPHSTHAVRVNRALLRAGLMATALGSIVGVGFLMLTLVNLVQIKLGRLGCGAAATATAGAVVPLVTLIPAAMLIYSVVILHAFSH</sequence>
<comment type="caution">
    <text evidence="3">The sequence shown here is derived from an EMBL/GenBank/DDBJ whole genome shotgun (WGS) entry which is preliminary data.</text>
</comment>
<proteinExistence type="predicted"/>
<gene>
    <name evidence="3" type="ORF">FCM35_KLT01681</name>
</gene>
<evidence type="ECO:0000313" key="4">
    <source>
        <dbReference type="Proteomes" id="UP000623129"/>
    </source>
</evidence>
<dbReference type="EMBL" id="SWLB01000010">
    <property type="protein sequence ID" value="KAF3333990.1"/>
    <property type="molecule type" value="Genomic_DNA"/>
</dbReference>
<dbReference type="PANTHER" id="PTHR33430:SF7">
    <property type="entry name" value="OS07G0240400 PROTEIN"/>
    <property type="match status" value="1"/>
</dbReference>
<organism evidence="3 4">
    <name type="scientific">Carex littledalei</name>
    <dbReference type="NCBI Taxonomy" id="544730"/>
    <lineage>
        <taxon>Eukaryota</taxon>
        <taxon>Viridiplantae</taxon>
        <taxon>Streptophyta</taxon>
        <taxon>Embryophyta</taxon>
        <taxon>Tracheophyta</taxon>
        <taxon>Spermatophyta</taxon>
        <taxon>Magnoliopsida</taxon>
        <taxon>Liliopsida</taxon>
        <taxon>Poales</taxon>
        <taxon>Cyperaceae</taxon>
        <taxon>Cyperoideae</taxon>
        <taxon>Cariceae</taxon>
        <taxon>Carex</taxon>
        <taxon>Carex subgen. Euthyceras</taxon>
    </lineage>
</organism>
<dbReference type="OrthoDB" id="680023at2759"/>
<evidence type="ECO:0008006" key="5">
    <source>
        <dbReference type="Google" id="ProtNLM"/>
    </source>
</evidence>
<reference evidence="3" key="1">
    <citation type="submission" date="2020-01" db="EMBL/GenBank/DDBJ databases">
        <title>Genome sequence of Kobresia littledalei, the first chromosome-level genome in the family Cyperaceae.</title>
        <authorList>
            <person name="Qu G."/>
        </authorList>
    </citation>
    <scope>NUCLEOTIDE SEQUENCE</scope>
    <source>
        <strain evidence="3">C.B.Clarke</strain>
        <tissue evidence="3">Leaf</tissue>
    </source>
</reference>
<protein>
    <recommendedName>
        <fullName evidence="5">Maternal effect embryo arrest 60</fullName>
    </recommendedName>
</protein>
<feature type="compositionally biased region" description="Gly residues" evidence="1">
    <location>
        <begin position="26"/>
        <end position="36"/>
    </location>
</feature>
<keyword evidence="4" id="KW-1185">Reference proteome</keyword>
<evidence type="ECO:0000256" key="1">
    <source>
        <dbReference type="SAM" id="MobiDB-lite"/>
    </source>
</evidence>
<keyword evidence="2" id="KW-0812">Transmembrane</keyword>
<evidence type="ECO:0000313" key="3">
    <source>
        <dbReference type="EMBL" id="KAF3333990.1"/>
    </source>
</evidence>
<feature type="transmembrane region" description="Helical" evidence="2">
    <location>
        <begin position="130"/>
        <end position="154"/>
    </location>
</feature>
<name>A0A833VN71_9POAL</name>
<dbReference type="Proteomes" id="UP000623129">
    <property type="component" value="Unassembled WGS sequence"/>
</dbReference>
<accession>A0A833VN71</accession>
<feature type="transmembrane region" description="Helical" evidence="2">
    <location>
        <begin position="88"/>
        <end position="109"/>
    </location>
</feature>
<evidence type="ECO:0000256" key="2">
    <source>
        <dbReference type="SAM" id="Phobius"/>
    </source>
</evidence>
<feature type="compositionally biased region" description="Basic and acidic residues" evidence="1">
    <location>
        <begin position="1"/>
        <end position="11"/>
    </location>
</feature>
<keyword evidence="2" id="KW-1133">Transmembrane helix</keyword>
<dbReference type="PANTHER" id="PTHR33430">
    <property type="entry name" value="MATERNAL EFFECT EMBRYO ARREST PROTEIN"/>
    <property type="match status" value="1"/>
</dbReference>
<feature type="transmembrane region" description="Helical" evidence="2">
    <location>
        <begin position="174"/>
        <end position="199"/>
    </location>
</feature>
<feature type="region of interest" description="Disordered" evidence="1">
    <location>
        <begin position="1"/>
        <end position="36"/>
    </location>
</feature>